<dbReference type="STRING" id="663321.REG_0829"/>
<dbReference type="PANTHER" id="PTHR34235">
    <property type="entry name" value="SLR1203 PROTEIN-RELATED"/>
    <property type="match status" value="1"/>
</dbReference>
<name>E0WS95_9ENTR</name>
<dbReference type="eggNOG" id="COG0639">
    <property type="taxonomic scope" value="Bacteria"/>
</dbReference>
<proteinExistence type="predicted"/>
<gene>
    <name evidence="1" type="ORF">REG_0829</name>
</gene>
<dbReference type="HOGENOM" id="CLU_116670_0_1_6"/>
<reference evidence="1" key="1">
    <citation type="journal article" date="2009" name="Environ. Microbiol.">
        <title>Dynamics of genome evolution in facultative symbionts of aphids.</title>
        <authorList>
            <person name="Degnan P.H."/>
            <person name="Leonardo T.E."/>
            <person name="Cass B.N."/>
            <person name="Hurwitz B."/>
            <person name="Stern D."/>
            <person name="Gibbs R.A."/>
            <person name="Richards S."/>
            <person name="Moran N.A."/>
        </authorList>
    </citation>
    <scope>NUCLEOTIDE SEQUENCE [LARGE SCALE GENOMIC DNA]</scope>
    <source>
        <strain evidence="1">LSR1</strain>
    </source>
</reference>
<dbReference type="Pfam" id="PF01724">
    <property type="entry name" value="DUF29"/>
    <property type="match status" value="1"/>
</dbReference>
<dbReference type="InterPro" id="IPR002636">
    <property type="entry name" value="DUF29"/>
</dbReference>
<dbReference type="AlphaFoldDB" id="E0WS95"/>
<dbReference type="Gene3D" id="1.20.1220.20">
    <property type="entry name" value="Uncharcterised protein PF01724"/>
    <property type="match status" value="1"/>
</dbReference>
<accession>E0WS95</accession>
<evidence type="ECO:0000313" key="2">
    <source>
        <dbReference type="Proteomes" id="UP000005726"/>
    </source>
</evidence>
<sequence>MGITAALKQRYKLIMATSYNTDFYGWTQQQAELLRSGDVNQLDKENLLEEIESMGRSERRELESRLEVLITHLLKWQYQEGLRIRSWRLTIVGQRAKVNDCLAESPSLKHKLSESLAKAYRYSLISAEKETNISRKVFPSVCPWSFEQIINSEFYPD</sequence>
<dbReference type="Proteomes" id="UP000005726">
    <property type="component" value="Unassembled WGS sequence"/>
</dbReference>
<organism evidence="1 2">
    <name type="scientific">Candidatus Regiella insecticola LSR1</name>
    <dbReference type="NCBI Taxonomy" id="663321"/>
    <lineage>
        <taxon>Bacteria</taxon>
        <taxon>Pseudomonadati</taxon>
        <taxon>Pseudomonadota</taxon>
        <taxon>Gammaproteobacteria</taxon>
        <taxon>Enterobacterales</taxon>
        <taxon>Enterobacteriaceae</taxon>
        <taxon>aphid secondary symbionts</taxon>
        <taxon>Candidatus Regiella</taxon>
    </lineage>
</organism>
<dbReference type="EMBL" id="GL379590">
    <property type="protein sequence ID" value="EFL92229.1"/>
    <property type="molecule type" value="Genomic_DNA"/>
</dbReference>
<dbReference type="PANTHER" id="PTHR34235:SF4">
    <property type="entry name" value="SLR0291 PROTEIN"/>
    <property type="match status" value="1"/>
</dbReference>
<evidence type="ECO:0008006" key="3">
    <source>
        <dbReference type="Google" id="ProtNLM"/>
    </source>
</evidence>
<evidence type="ECO:0000313" key="1">
    <source>
        <dbReference type="EMBL" id="EFL92229.1"/>
    </source>
</evidence>
<keyword evidence="2" id="KW-1185">Reference proteome</keyword>
<protein>
    <recommendedName>
        <fullName evidence="3">DUF29 domain-containing protein</fullName>
    </recommendedName>
</protein>